<name>A0A4Y7QHA4_9AGAM</name>
<evidence type="ECO:0000313" key="1">
    <source>
        <dbReference type="EMBL" id="TDL26641.1"/>
    </source>
</evidence>
<reference evidence="1 2" key="1">
    <citation type="submission" date="2018-06" db="EMBL/GenBank/DDBJ databases">
        <title>A transcriptomic atlas of mushroom development highlights an independent origin of complex multicellularity.</title>
        <authorList>
            <consortium name="DOE Joint Genome Institute"/>
            <person name="Krizsan K."/>
            <person name="Almasi E."/>
            <person name="Merenyi Z."/>
            <person name="Sahu N."/>
            <person name="Viragh M."/>
            <person name="Koszo T."/>
            <person name="Mondo S."/>
            <person name="Kiss B."/>
            <person name="Balint B."/>
            <person name="Kues U."/>
            <person name="Barry K."/>
            <person name="Hegedus J.C."/>
            <person name="Henrissat B."/>
            <person name="Johnson J."/>
            <person name="Lipzen A."/>
            <person name="Ohm R."/>
            <person name="Nagy I."/>
            <person name="Pangilinan J."/>
            <person name="Yan J."/>
            <person name="Xiong Y."/>
            <person name="Grigoriev I.V."/>
            <person name="Hibbett D.S."/>
            <person name="Nagy L.G."/>
        </authorList>
    </citation>
    <scope>NUCLEOTIDE SEQUENCE [LARGE SCALE GENOMIC DNA]</scope>
    <source>
        <strain evidence="1 2">SZMC22713</strain>
    </source>
</reference>
<gene>
    <name evidence="1" type="ORF">BD410DRAFT_895283</name>
</gene>
<dbReference type="VEuPathDB" id="FungiDB:BD410DRAFT_895283"/>
<dbReference type="OrthoDB" id="3138711at2759"/>
<dbReference type="AlphaFoldDB" id="A0A4Y7QHA4"/>
<proteinExistence type="predicted"/>
<organism evidence="1 2">
    <name type="scientific">Rickenella mellea</name>
    <dbReference type="NCBI Taxonomy" id="50990"/>
    <lineage>
        <taxon>Eukaryota</taxon>
        <taxon>Fungi</taxon>
        <taxon>Dikarya</taxon>
        <taxon>Basidiomycota</taxon>
        <taxon>Agaricomycotina</taxon>
        <taxon>Agaricomycetes</taxon>
        <taxon>Hymenochaetales</taxon>
        <taxon>Rickenellaceae</taxon>
        <taxon>Rickenella</taxon>
    </lineage>
</organism>
<dbReference type="EMBL" id="ML170161">
    <property type="protein sequence ID" value="TDL26641.1"/>
    <property type="molecule type" value="Genomic_DNA"/>
</dbReference>
<accession>A0A4Y7QHA4</accession>
<protein>
    <submittedName>
        <fullName evidence="1">Uncharacterized protein</fullName>
    </submittedName>
</protein>
<keyword evidence="2" id="KW-1185">Reference proteome</keyword>
<dbReference type="Proteomes" id="UP000294933">
    <property type="component" value="Unassembled WGS sequence"/>
</dbReference>
<evidence type="ECO:0000313" key="2">
    <source>
        <dbReference type="Proteomes" id="UP000294933"/>
    </source>
</evidence>
<sequence length="632" mass="71686">MSDNERTPEAIVMEKIPPILNFEDDGSEGPLPTTHDDAGIILLPIALHPREIHERPGGLDILHDTIYQLRYCHRKRIPGLPHRNPPNRFSHAVEYWIVRPVLDLLNQVRPSYLDPLEVKMTVDMKDRNSFVVAEMEGGGETRNCLTVVFMHPSVLNLIKWESESEIMLDLPHQGLSRVLAECSNKLAFGRTSYILITDTQNVVAIRVALVACDSIQLHYKKLPISDQEPLRLTITAFIQESFPRGQKYLDLEVVTNRWSRGALNDPTKDLESDSIVFKTHTCHSDFDLFAVEQDPAHKAQFLRWKEQMKNMQPKSCNIGDKITAETHGFARRNFAMQPRYEPEPLPQSTTDYLQSAKRYIPTEFSEIGSSSQFSIQLTRELTKNLTSGFSLAFACDVITVDGKPLSGVLTLPPLCVKFFDDRLSPVDETPSSLRRDDGFPLILSQCSSEELVAYEDAAYRILAQAQGSLIPMYFGAHLFTMPDGIKLYGVVMELAQGPTLDEKPLVNLADETQIEFIRASRHFVRLMQSADIRQTDWWSGQIICLSTTRGENVPSAAKHVGPVFFDFSATQFGEPGYDLPCDQNDDYGEVVQCLLVGGIRKELLKQHFEPRENWDYYITDIDTLEDLIEEDH</sequence>